<comment type="caution">
    <text evidence="1">The sequence shown here is derived from an EMBL/GenBank/DDBJ whole genome shotgun (WGS) entry which is preliminary data.</text>
</comment>
<accession>A0ABP4ILD9</accession>
<sequence>MIHYGFAGSLEEDGAASDGEPVHRFAECATGYLPAVAVP</sequence>
<gene>
    <name evidence="1" type="ORF">GCM10009639_19050</name>
</gene>
<proteinExistence type="predicted"/>
<organism evidence="1 2">
    <name type="scientific">Kitasatospora putterlickiae</name>
    <dbReference type="NCBI Taxonomy" id="221725"/>
    <lineage>
        <taxon>Bacteria</taxon>
        <taxon>Bacillati</taxon>
        <taxon>Actinomycetota</taxon>
        <taxon>Actinomycetes</taxon>
        <taxon>Kitasatosporales</taxon>
        <taxon>Streptomycetaceae</taxon>
        <taxon>Kitasatospora</taxon>
    </lineage>
</organism>
<name>A0ABP4ILD9_9ACTN</name>
<reference evidence="2" key="1">
    <citation type="journal article" date="2019" name="Int. J. Syst. Evol. Microbiol.">
        <title>The Global Catalogue of Microorganisms (GCM) 10K type strain sequencing project: providing services to taxonomists for standard genome sequencing and annotation.</title>
        <authorList>
            <consortium name="The Broad Institute Genomics Platform"/>
            <consortium name="The Broad Institute Genome Sequencing Center for Infectious Disease"/>
            <person name="Wu L."/>
            <person name="Ma J."/>
        </authorList>
    </citation>
    <scope>NUCLEOTIDE SEQUENCE [LARGE SCALE GENOMIC DNA]</scope>
    <source>
        <strain evidence="2">JCM 12393</strain>
    </source>
</reference>
<protein>
    <submittedName>
        <fullName evidence="1">Uncharacterized protein</fullName>
    </submittedName>
</protein>
<evidence type="ECO:0000313" key="1">
    <source>
        <dbReference type="EMBL" id="GAA1390374.1"/>
    </source>
</evidence>
<keyword evidence="2" id="KW-1185">Reference proteome</keyword>
<dbReference type="EMBL" id="BAAAKJ010000096">
    <property type="protein sequence ID" value="GAA1390374.1"/>
    <property type="molecule type" value="Genomic_DNA"/>
</dbReference>
<evidence type="ECO:0000313" key="2">
    <source>
        <dbReference type="Proteomes" id="UP001499863"/>
    </source>
</evidence>
<dbReference type="Proteomes" id="UP001499863">
    <property type="component" value="Unassembled WGS sequence"/>
</dbReference>